<dbReference type="InterPro" id="IPR010354">
    <property type="entry name" value="Oleate_hydratase"/>
</dbReference>
<evidence type="ECO:0000313" key="3">
    <source>
        <dbReference type="Proteomes" id="UP000622638"/>
    </source>
</evidence>
<dbReference type="PANTHER" id="PTHR37417:SF2">
    <property type="entry name" value="67 KDA MYOSIN-CROSS-REACTIVE ANTIGEN FAMILY PROTEIN (AFU_ORTHOLOGUE AFUA_5G09970)"/>
    <property type="match status" value="1"/>
</dbReference>
<sequence length="551" mass="61523">MPDLSNNKKRSNMKAPILNPQIDRDRVQLWIVGGGIAGMAVAAFAIRDGHVPAVNIHILEETVLPGGALDGAAAPGERHAWVTRGGRMLTDETYLCLWDLFETIPARDDPSISVREECRRFNADVKTHAQARLIDSAHHVIDAAKLGFSATNRAQMLRLLALPEALIGSRRIDEFFDEHFFQTNFWRMWRTTFAFQKWHSAVELRRYFLRFVQEFPRIHTLAGVKRTRYNQYDSLVVPLQQWLTAQGVDVRFGTRVTDAEFVTQADGGRRACRLVIETAAGGGEIALGESDLAFFTLGSITADSTYGDNDTVPALVRDRRDHGWSLWQNIARKAPDFGRPAAFYGNIDEHKWESFTLTMHDDVLLRRIAASTGNEPGTGALMTWFESGWHLSIVVPYQPHFAGLPAGTATLWGYGFDIDSDGDYVKKAMSAATGREILTELVRQLGFDDILEHVLATTDVTTVMLPYASALFACRAPGDRPAVLPQGTRNFAFLGQFVEMEDDVVFTVEYSVRCAMLAAYALLGIEREIPDIYNGLLDPKVGWQALEVAFH</sequence>
<comment type="caution">
    <text evidence="2">The sequence shown here is derived from an EMBL/GenBank/DDBJ whole genome shotgun (WGS) entry which is preliminary data.</text>
</comment>
<reference evidence="3" key="1">
    <citation type="journal article" date="2019" name="Int. J. Syst. Evol. Microbiol.">
        <title>The Global Catalogue of Microorganisms (GCM) 10K type strain sequencing project: providing services to taxonomists for standard genome sequencing and annotation.</title>
        <authorList>
            <consortium name="The Broad Institute Genomics Platform"/>
            <consortium name="The Broad Institute Genome Sequencing Center for Infectious Disease"/>
            <person name="Wu L."/>
            <person name="Ma J."/>
        </authorList>
    </citation>
    <scope>NUCLEOTIDE SEQUENCE [LARGE SCALE GENOMIC DNA]</scope>
    <source>
        <strain evidence="3">CGMCC 1.15931</strain>
    </source>
</reference>
<protein>
    <submittedName>
        <fullName evidence="2">Oleate hydratase</fullName>
    </submittedName>
</protein>
<evidence type="ECO:0000256" key="1">
    <source>
        <dbReference type="SAM" id="Phobius"/>
    </source>
</evidence>
<keyword evidence="1" id="KW-0472">Membrane</keyword>
<dbReference type="InterPro" id="IPR036188">
    <property type="entry name" value="FAD/NAD-bd_sf"/>
</dbReference>
<feature type="transmembrane region" description="Helical" evidence="1">
    <location>
        <begin position="27"/>
        <end position="46"/>
    </location>
</feature>
<name>A0ABQ1L3Y1_9BURK</name>
<dbReference type="Proteomes" id="UP000622638">
    <property type="component" value="Unassembled WGS sequence"/>
</dbReference>
<keyword evidence="1" id="KW-1133">Transmembrane helix</keyword>
<dbReference type="NCBIfam" id="NF010584">
    <property type="entry name" value="PRK13977.1"/>
    <property type="match status" value="1"/>
</dbReference>
<keyword evidence="1" id="KW-0812">Transmembrane</keyword>
<proteinExistence type="predicted"/>
<evidence type="ECO:0000313" key="2">
    <source>
        <dbReference type="EMBL" id="GGC16574.1"/>
    </source>
</evidence>
<accession>A0ABQ1L3Y1</accession>
<keyword evidence="3" id="KW-1185">Reference proteome</keyword>
<dbReference type="SUPFAM" id="SSF51905">
    <property type="entry name" value="FAD/NAD(P)-binding domain"/>
    <property type="match status" value="1"/>
</dbReference>
<organism evidence="2 3">
    <name type="scientific">Pseudoduganella buxea</name>
    <dbReference type="NCBI Taxonomy" id="1949069"/>
    <lineage>
        <taxon>Bacteria</taxon>
        <taxon>Pseudomonadati</taxon>
        <taxon>Pseudomonadota</taxon>
        <taxon>Betaproteobacteria</taxon>
        <taxon>Burkholderiales</taxon>
        <taxon>Oxalobacteraceae</taxon>
        <taxon>Telluria group</taxon>
        <taxon>Pseudoduganella</taxon>
    </lineage>
</organism>
<dbReference type="Gene3D" id="3.50.50.60">
    <property type="entry name" value="FAD/NAD(P)-binding domain"/>
    <property type="match status" value="3"/>
</dbReference>
<dbReference type="PANTHER" id="PTHR37417">
    <property type="entry name" value="67 KDA MYOSIN-CROSS-REACTIVE ANTIGEN FAMILY PROTEIN (AFU_ORTHOLOGUE AFUA_5G09970)"/>
    <property type="match status" value="1"/>
</dbReference>
<dbReference type="Pfam" id="PF06100">
    <property type="entry name" value="MCRA"/>
    <property type="match status" value="1"/>
</dbReference>
<dbReference type="EMBL" id="BMKG01000021">
    <property type="protein sequence ID" value="GGC16574.1"/>
    <property type="molecule type" value="Genomic_DNA"/>
</dbReference>
<gene>
    <name evidence="2" type="ORF">GCM10011572_42380</name>
</gene>